<reference evidence="1" key="1">
    <citation type="submission" date="2018-05" db="EMBL/GenBank/DDBJ databases">
        <authorList>
            <person name="Lanie J.A."/>
            <person name="Ng W.-L."/>
            <person name="Kazmierczak K.M."/>
            <person name="Andrzejewski T.M."/>
            <person name="Davidsen T.M."/>
            <person name="Wayne K.J."/>
            <person name="Tettelin H."/>
            <person name="Glass J.I."/>
            <person name="Rusch D."/>
            <person name="Podicherti R."/>
            <person name="Tsui H.-C.T."/>
            <person name="Winkler M.E."/>
        </authorList>
    </citation>
    <scope>NUCLEOTIDE SEQUENCE</scope>
</reference>
<protein>
    <recommendedName>
        <fullName evidence="2">Amidohydrolase-related domain-containing protein</fullName>
    </recommendedName>
</protein>
<feature type="non-terminal residue" evidence="1">
    <location>
        <position position="1"/>
    </location>
</feature>
<proteinExistence type="predicted"/>
<feature type="non-terminal residue" evidence="1">
    <location>
        <position position="83"/>
    </location>
</feature>
<sequence>VRVIDAQIHLWARETSDRPWPEYGRSYAHGKELLADEAISRMDDAGVDAAILVPPSWEGDRNDVCLDAAIRHPQRFAVMGRFP</sequence>
<dbReference type="EMBL" id="UINC01005195">
    <property type="protein sequence ID" value="SVA19719.1"/>
    <property type="molecule type" value="Genomic_DNA"/>
</dbReference>
<dbReference type="SUPFAM" id="SSF51556">
    <property type="entry name" value="Metallo-dependent hydrolases"/>
    <property type="match status" value="1"/>
</dbReference>
<dbReference type="InterPro" id="IPR032466">
    <property type="entry name" value="Metal_Hydrolase"/>
</dbReference>
<gene>
    <name evidence="1" type="ORF">METZ01_LOCUS72573</name>
</gene>
<evidence type="ECO:0000313" key="1">
    <source>
        <dbReference type="EMBL" id="SVA19719.1"/>
    </source>
</evidence>
<evidence type="ECO:0008006" key="2">
    <source>
        <dbReference type="Google" id="ProtNLM"/>
    </source>
</evidence>
<dbReference type="AlphaFoldDB" id="A0A381TV50"/>
<organism evidence="1">
    <name type="scientific">marine metagenome</name>
    <dbReference type="NCBI Taxonomy" id="408172"/>
    <lineage>
        <taxon>unclassified sequences</taxon>
        <taxon>metagenomes</taxon>
        <taxon>ecological metagenomes</taxon>
    </lineage>
</organism>
<accession>A0A381TV50</accession>
<name>A0A381TV50_9ZZZZ</name>
<dbReference type="Gene3D" id="3.20.20.140">
    <property type="entry name" value="Metal-dependent hydrolases"/>
    <property type="match status" value="1"/>
</dbReference>